<sequence length="40" mass="4318">MHAPTLNLAVRLIIIADDEFAINRGEAPKKNIGLTSNSGR</sequence>
<dbReference type="EMBL" id="ADBY01000050">
    <property type="protein sequence ID" value="EFE94999.1"/>
    <property type="molecule type" value="Genomic_DNA"/>
</dbReference>
<keyword evidence="2" id="KW-1185">Reference proteome</keyword>
<dbReference type="HOGENOM" id="CLU_3296401_0_0_6"/>
<evidence type="ECO:0000313" key="1">
    <source>
        <dbReference type="EMBL" id="EFE94999.1"/>
    </source>
</evidence>
<evidence type="ECO:0000313" key="2">
    <source>
        <dbReference type="Proteomes" id="UP000005723"/>
    </source>
</evidence>
<accession>D4E5I3</accession>
<gene>
    <name evidence="1" type="ORF">HMPREF0758_3433</name>
</gene>
<proteinExistence type="predicted"/>
<dbReference type="Proteomes" id="UP000005723">
    <property type="component" value="Unassembled WGS sequence"/>
</dbReference>
<dbReference type="AlphaFoldDB" id="D4E5I3"/>
<protein>
    <submittedName>
        <fullName evidence="1">Uncharacterized protein</fullName>
    </submittedName>
</protein>
<comment type="caution">
    <text evidence="1">The sequence shown here is derived from an EMBL/GenBank/DDBJ whole genome shotgun (WGS) entry which is preliminary data.</text>
</comment>
<name>D4E5I3_SEROD</name>
<reference evidence="1 2" key="1">
    <citation type="submission" date="2010-01" db="EMBL/GenBank/DDBJ databases">
        <authorList>
            <person name="Muzny D."/>
            <person name="Qin X."/>
            <person name="Deng J."/>
            <person name="Jiang H."/>
            <person name="Liu Y."/>
            <person name="Qu J."/>
            <person name="Song X.-Z."/>
            <person name="Zhang L."/>
            <person name="Thornton R."/>
            <person name="Coyle M."/>
            <person name="Francisco L."/>
            <person name="Jackson L."/>
            <person name="Javaid M."/>
            <person name="Korchina V."/>
            <person name="Kovar C."/>
            <person name="Mata R."/>
            <person name="Mathew T."/>
            <person name="Ngo R."/>
            <person name="Nguyen L."/>
            <person name="Nguyen N."/>
            <person name="Okwuonu G."/>
            <person name="Ongeri F."/>
            <person name="Pham C."/>
            <person name="Simmons D."/>
            <person name="Wilczek-Boney K."/>
            <person name="Hale W."/>
            <person name="Jakkamsetti A."/>
            <person name="Pham P."/>
            <person name="Ruth R."/>
            <person name="San Lucas F."/>
            <person name="Warren J."/>
            <person name="Zhang J."/>
            <person name="Zhao Z."/>
            <person name="Zhou C."/>
            <person name="Zhu D."/>
            <person name="Lee S."/>
            <person name="Bess C."/>
            <person name="Blankenburg K."/>
            <person name="Forbes L."/>
            <person name="Fu Q."/>
            <person name="Gubbala S."/>
            <person name="Hirani K."/>
            <person name="Jayaseelan J.C."/>
            <person name="Lara F."/>
            <person name="Munidasa M."/>
            <person name="Palculict T."/>
            <person name="Patil S."/>
            <person name="Pu L.-L."/>
            <person name="Saada N."/>
            <person name="Tang L."/>
            <person name="Weissenberger G."/>
            <person name="Zhu Y."/>
            <person name="Hemphill L."/>
            <person name="Shang Y."/>
            <person name="Youmans B."/>
            <person name="Ayvaz T."/>
            <person name="Ross M."/>
            <person name="Santibanez J."/>
            <person name="Aqrawi P."/>
            <person name="Gross S."/>
            <person name="Joshi V."/>
            <person name="Fowler G."/>
            <person name="Nazareth L."/>
            <person name="Reid J."/>
            <person name="Worley K."/>
            <person name="Petrosino J."/>
            <person name="Highlander S."/>
            <person name="Gibbs R."/>
        </authorList>
    </citation>
    <scope>NUCLEOTIDE SEQUENCE [LARGE SCALE GENOMIC DNA]</scope>
    <source>
        <strain evidence="1 2">DSM 4582</strain>
    </source>
</reference>
<organism evidence="1 2">
    <name type="scientific">Serratia odorifera DSM 4582</name>
    <dbReference type="NCBI Taxonomy" id="667129"/>
    <lineage>
        <taxon>Bacteria</taxon>
        <taxon>Pseudomonadati</taxon>
        <taxon>Pseudomonadota</taxon>
        <taxon>Gammaproteobacteria</taxon>
        <taxon>Enterobacterales</taxon>
        <taxon>Yersiniaceae</taxon>
        <taxon>Serratia</taxon>
    </lineage>
</organism>